<dbReference type="EMBL" id="AOGY02000017">
    <property type="protein sequence ID" value="EMY71200.1"/>
    <property type="molecule type" value="Genomic_DNA"/>
</dbReference>
<gene>
    <name evidence="1" type="ORF">LEP1GSC199_1571</name>
</gene>
<dbReference type="RefSeq" id="WP_002977535.1">
    <property type="nucleotide sequence ID" value="NZ_AOGY02000017.1"/>
</dbReference>
<dbReference type="Proteomes" id="UP000012227">
    <property type="component" value="Unassembled WGS sequence"/>
</dbReference>
<accession>N1WCP6</accession>
<sequence length="323" mass="37637">MYNKEITKEILNSKIFKEWHYFKYHFQLISNGIFLHPLANSIAVLCTDLENKKENLGKSYIKKIGSISGKEKYLPHYEQLLQTLSELMVVHKASTFDWSPRYELIQEPTAIDSRKNPEIIIQNESIKIGIEVKSPEFFKKANERSSKSQQISTRTQIFETVNKNETMLPRDNTLKDFLQSANEKFLPFKKESEHFIGVLIVVWDDFIYEPISAIAPYARGLFSENSFLKDKNGEIEKFLGVDCVILTRHLLPIVKATRDESLPDLYRYPLDYGREGEFPFKVFYNNPWTKQTINPLIYSCFQAIEPGAHLGAEYLPSDFINWI</sequence>
<dbReference type="AlphaFoldDB" id="N1WCP6"/>
<organism evidence="1 2">
    <name type="scientific">Leptospira vanthielii serovar Holland str. Waz Holland = ATCC 700522</name>
    <dbReference type="NCBI Taxonomy" id="1218591"/>
    <lineage>
        <taxon>Bacteria</taxon>
        <taxon>Pseudomonadati</taxon>
        <taxon>Spirochaetota</taxon>
        <taxon>Spirochaetia</taxon>
        <taxon>Leptospirales</taxon>
        <taxon>Leptospiraceae</taxon>
        <taxon>Leptospira</taxon>
    </lineage>
</organism>
<reference evidence="1 2" key="1">
    <citation type="submission" date="2013-03" db="EMBL/GenBank/DDBJ databases">
        <authorList>
            <person name="Harkins D.M."/>
            <person name="Durkin A.S."/>
            <person name="Brinkac L.M."/>
            <person name="Haft D.H."/>
            <person name="Selengut J.D."/>
            <person name="Sanka R."/>
            <person name="DePew J."/>
            <person name="Purushe J."/>
            <person name="Galloway R.L."/>
            <person name="Vinetz J.M."/>
            <person name="Sutton G.G."/>
            <person name="Nierman W.C."/>
            <person name="Fouts D.E."/>
        </authorList>
    </citation>
    <scope>NUCLEOTIDE SEQUENCE [LARGE SCALE GENOMIC DNA]</scope>
    <source>
        <strain evidence="1 2">Waz Holland</strain>
    </source>
</reference>
<name>N1WCP6_9LEPT</name>
<evidence type="ECO:0000313" key="1">
    <source>
        <dbReference type="EMBL" id="EMY71200.1"/>
    </source>
</evidence>
<evidence type="ECO:0000313" key="2">
    <source>
        <dbReference type="Proteomes" id="UP000012227"/>
    </source>
</evidence>
<protein>
    <submittedName>
        <fullName evidence="1">Uncharacterized protein</fullName>
    </submittedName>
</protein>
<proteinExistence type="predicted"/>
<comment type="caution">
    <text evidence="1">The sequence shown here is derived from an EMBL/GenBank/DDBJ whole genome shotgun (WGS) entry which is preliminary data.</text>
</comment>